<dbReference type="InterPro" id="IPR023115">
    <property type="entry name" value="TIF_IF2_dom3"/>
</dbReference>
<dbReference type="InterPro" id="IPR036925">
    <property type="entry name" value="TIF_IF2_dom3_sf"/>
</dbReference>
<dbReference type="GO" id="GO:0005829">
    <property type="term" value="C:cytosol"/>
    <property type="evidence" value="ECO:0007669"/>
    <property type="project" value="TreeGrafter"/>
</dbReference>
<evidence type="ECO:0000259" key="11">
    <source>
        <dbReference type="PROSITE" id="PS51722"/>
    </source>
</evidence>
<feature type="domain" description="Tr-type G" evidence="11">
    <location>
        <begin position="565"/>
        <end position="737"/>
    </location>
</feature>
<gene>
    <name evidence="8" type="primary">infB</name>
    <name evidence="12" type="ORF">SAMN04487905_104191</name>
</gene>
<dbReference type="HAMAP" id="MF_00100_B">
    <property type="entry name" value="IF_2_B"/>
    <property type="match status" value="1"/>
</dbReference>
<dbReference type="SUPFAM" id="SSF52540">
    <property type="entry name" value="P-loop containing nucleoside triphosphate hydrolases"/>
    <property type="match status" value="1"/>
</dbReference>
<reference evidence="13" key="1">
    <citation type="submission" date="2016-10" db="EMBL/GenBank/DDBJ databases">
        <authorList>
            <person name="Varghese N."/>
            <person name="Submissions S."/>
        </authorList>
    </citation>
    <scope>NUCLEOTIDE SEQUENCE [LARGE SCALE GENOMIC DNA]</scope>
    <source>
        <strain evidence="13">DSM 46732</strain>
    </source>
</reference>
<feature type="compositionally biased region" description="Basic residues" evidence="10">
    <location>
        <begin position="443"/>
        <end position="452"/>
    </location>
</feature>
<evidence type="ECO:0000256" key="9">
    <source>
        <dbReference type="RuleBase" id="RU000644"/>
    </source>
</evidence>
<dbReference type="GO" id="GO:0003924">
    <property type="term" value="F:GTPase activity"/>
    <property type="evidence" value="ECO:0007669"/>
    <property type="project" value="UniProtKB-UniRule"/>
</dbReference>
<dbReference type="NCBIfam" id="TIGR00487">
    <property type="entry name" value="IF-2"/>
    <property type="match status" value="1"/>
</dbReference>
<feature type="binding site" evidence="8">
    <location>
        <begin position="574"/>
        <end position="581"/>
    </location>
    <ligand>
        <name>GTP</name>
        <dbReference type="ChEBI" id="CHEBI:37565"/>
    </ligand>
</feature>
<evidence type="ECO:0000256" key="1">
    <source>
        <dbReference type="ARBA" id="ARBA00007733"/>
    </source>
</evidence>
<evidence type="ECO:0000256" key="4">
    <source>
        <dbReference type="ARBA" id="ARBA00022741"/>
    </source>
</evidence>
<evidence type="ECO:0000256" key="7">
    <source>
        <dbReference type="ARBA" id="ARBA00025162"/>
    </source>
</evidence>
<dbReference type="FunFam" id="2.40.30.10:FF:000007">
    <property type="entry name" value="Translation initiation factor IF-2"/>
    <property type="match status" value="1"/>
</dbReference>
<dbReference type="CDD" id="cd03702">
    <property type="entry name" value="IF2_mtIF2_II"/>
    <property type="match status" value="1"/>
</dbReference>
<feature type="compositionally biased region" description="Polar residues" evidence="10">
    <location>
        <begin position="169"/>
        <end position="179"/>
    </location>
</feature>
<dbReference type="GO" id="GO:0005525">
    <property type="term" value="F:GTP binding"/>
    <property type="evidence" value="ECO:0007669"/>
    <property type="project" value="UniProtKB-KW"/>
</dbReference>
<dbReference type="InterPro" id="IPR015760">
    <property type="entry name" value="TIF_IF2"/>
</dbReference>
<dbReference type="PROSITE" id="PS01176">
    <property type="entry name" value="IF2"/>
    <property type="match status" value="1"/>
</dbReference>
<dbReference type="SUPFAM" id="SSF50447">
    <property type="entry name" value="Translation proteins"/>
    <property type="match status" value="2"/>
</dbReference>
<dbReference type="SUPFAM" id="SSF52156">
    <property type="entry name" value="Initiation factor IF2/eIF5b, domain 3"/>
    <property type="match status" value="1"/>
</dbReference>
<feature type="compositionally biased region" description="Gly residues" evidence="10">
    <location>
        <begin position="351"/>
        <end position="439"/>
    </location>
</feature>
<keyword evidence="6 8" id="KW-0342">GTP-binding</keyword>
<dbReference type="FunFam" id="3.40.50.10050:FF:000001">
    <property type="entry name" value="Translation initiation factor IF-2"/>
    <property type="match status" value="1"/>
</dbReference>
<dbReference type="InterPro" id="IPR000178">
    <property type="entry name" value="TF_IF2_bacterial-like"/>
</dbReference>
<dbReference type="Gene3D" id="3.40.50.10050">
    <property type="entry name" value="Translation initiation factor IF- 2, domain 3"/>
    <property type="match status" value="1"/>
</dbReference>
<evidence type="ECO:0000313" key="13">
    <source>
        <dbReference type="Proteomes" id="UP000199497"/>
    </source>
</evidence>
<proteinExistence type="inferred from homology"/>
<evidence type="ECO:0000256" key="3">
    <source>
        <dbReference type="ARBA" id="ARBA00022540"/>
    </source>
</evidence>
<dbReference type="InterPro" id="IPR005225">
    <property type="entry name" value="Small_GTP-bd"/>
</dbReference>
<protein>
    <recommendedName>
        <fullName evidence="2 8">Translation initiation factor IF-2</fullName>
    </recommendedName>
</protein>
<dbReference type="InterPro" id="IPR000795">
    <property type="entry name" value="T_Tr_GTP-bd_dom"/>
</dbReference>
<comment type="function">
    <text evidence="7 8 9">One of the essential components for the initiation of protein synthesis. Protects formylmethionyl-tRNA from spontaneous hydrolysis and promotes its binding to the 30S ribosomal subunits. Also involved in the hydrolysis of GTP during the formation of the 70S ribosomal complex.</text>
</comment>
<keyword evidence="13" id="KW-1185">Reference proteome</keyword>
<keyword evidence="3 8" id="KW-0396">Initiation factor</keyword>
<dbReference type="OrthoDB" id="9811804at2"/>
<keyword evidence="5 8" id="KW-0648">Protein biosynthesis</keyword>
<name>A0A1H0SVD0_9ACTN</name>
<dbReference type="FunFam" id="2.40.30.10:FF:000008">
    <property type="entry name" value="Translation initiation factor IF-2"/>
    <property type="match status" value="1"/>
</dbReference>
<evidence type="ECO:0000256" key="5">
    <source>
        <dbReference type="ARBA" id="ARBA00022917"/>
    </source>
</evidence>
<feature type="compositionally biased region" description="Basic and acidic residues" evidence="10">
    <location>
        <begin position="92"/>
        <end position="105"/>
    </location>
</feature>
<dbReference type="EMBL" id="FNJR01000004">
    <property type="protein sequence ID" value="SDP45703.1"/>
    <property type="molecule type" value="Genomic_DNA"/>
</dbReference>
<dbReference type="Gene3D" id="3.40.50.300">
    <property type="entry name" value="P-loop containing nucleotide triphosphate hydrolases"/>
    <property type="match status" value="1"/>
</dbReference>
<dbReference type="CDD" id="cd03692">
    <property type="entry name" value="mtIF2_IVc"/>
    <property type="match status" value="1"/>
</dbReference>
<feature type="compositionally biased region" description="Gly residues" evidence="10">
    <location>
        <begin position="253"/>
        <end position="296"/>
    </location>
</feature>
<dbReference type="Gene3D" id="2.40.30.10">
    <property type="entry name" value="Translation factors"/>
    <property type="match status" value="2"/>
</dbReference>
<dbReference type="InterPro" id="IPR027417">
    <property type="entry name" value="P-loop_NTPase"/>
</dbReference>
<feature type="compositionally biased region" description="Pro residues" evidence="10">
    <location>
        <begin position="107"/>
        <end position="123"/>
    </location>
</feature>
<feature type="binding site" evidence="8">
    <location>
        <begin position="624"/>
        <end position="628"/>
    </location>
    <ligand>
        <name>GTP</name>
        <dbReference type="ChEBI" id="CHEBI:37565"/>
    </ligand>
</feature>
<dbReference type="CDD" id="cd01887">
    <property type="entry name" value="IF2_eIF5B"/>
    <property type="match status" value="1"/>
</dbReference>
<dbReference type="Pfam" id="PF11987">
    <property type="entry name" value="IF-2"/>
    <property type="match status" value="1"/>
</dbReference>
<feature type="region of interest" description="Disordered" evidence="10">
    <location>
        <begin position="50"/>
        <end position="474"/>
    </location>
</feature>
<evidence type="ECO:0000256" key="6">
    <source>
        <dbReference type="ARBA" id="ARBA00023134"/>
    </source>
</evidence>
<dbReference type="InterPro" id="IPR006847">
    <property type="entry name" value="IF2_N"/>
</dbReference>
<accession>A0A1H0SVD0</accession>
<comment type="similarity">
    <text evidence="1 8 9">Belongs to the TRAFAC class translation factor GTPase superfamily. Classic translation factor GTPase family. IF-2 subfamily.</text>
</comment>
<dbReference type="Pfam" id="PF04760">
    <property type="entry name" value="IF2_N"/>
    <property type="match status" value="2"/>
</dbReference>
<dbReference type="InterPro" id="IPR044145">
    <property type="entry name" value="IF2_II"/>
</dbReference>
<sequence>MAGKARVHELAKELGVTSKDVLNKLADQGEYVKSASSTVEAPVARRLRDAFTKTDTSARAAADNGGTTTKSKSEDKTNGQDAAGGPAQSERSASRSDSGKTDSRIPKPGPRPKPGPKPGPPQSKPAAKTGAEESGGEATQQSRPQTGPPAAEFRDESGSRNEGAATAESGGQPSGTQQAPAEKPNKQAQSGSGKTERQVPKPGPRNVPKPGPRPSSKPQSGGDGADGSVVPPKPQSSKPGSRSPRVGNNPFGVGSGSPGQRGPGGKQGGQGGSGGQRQSGRGGQGGQRPEKQGGGQRADKQGGQQQGSGQGQQQTPAAKSGQPTEGAPKPNPGMMPPRPNPGMMPSRAPKPGGGTGSGSGGGGRGGGPGGGRGRGRGGNAPAGGGPGGPGGGRGGGPGGGPGGGRGGGPGGGPGGGFRGRPGGGPGGRGGTAGAFGKPGGPSRRGRKSKRQKRQEYMDNMQAPSVGGVRLPRGNGESLRLRRGASLTDFAEKINANPASLVQAMFHLGEMVTATQSVSDEVLELLGQEMNYKVEMVSPEDEDRELLESFDLSFGDPGSSSDELVSRPPVVTVMGHVDHGKTRLLDTIRKSNVQEGEAGGITQHIGAYQVQTELAGEDRPVTFIDTPGHEAFTAMRARGAKSTDIAVLVVAADDGVMPQTVEAINHAQAASVPIVVAINKIDVPGADPDRIKQQLTEYSLVAEEYGGETMFVEISAKQGQNIEGLLEAILLTADATLDLRANPTMEAQGVAIEAHLDRGRGPVASVLVQRGTLRIGDSIVAGGAHGRVRRMINEHDQDVTEAKPSQPVQVVGFTSVPGAGDTFLMVNEDRVARQIADRRAARTREAQNAAKRKRVSLEDLDKVLQETNQLNLIIKGDNSGTVEALEESLNKIEVGDEVELRVIHRGVGGINESDINLATAENTIVLGFNVRAEGKAAEVAGREGVEIRYYSVIYRAIEDIEQALKGMLKPEYEEVQLGRAEVREVFKSSKVGTIAGSMVLSGIVRRNAKARLLRDNVVVAENLTVSSLKRFKDDATEVREGFECGMTLGSYSDIKESDIIEAYEMREKPRV</sequence>
<feature type="compositionally biased region" description="Low complexity" evidence="10">
    <location>
        <begin position="227"/>
        <end position="245"/>
    </location>
</feature>
<dbReference type="Gene3D" id="1.10.10.2480">
    <property type="match status" value="1"/>
</dbReference>
<dbReference type="PANTHER" id="PTHR43381:SF5">
    <property type="entry name" value="TR-TYPE G DOMAIN-CONTAINING PROTEIN"/>
    <property type="match status" value="1"/>
</dbReference>
<comment type="caution">
    <text evidence="8">Lacks conserved residue(s) required for the propagation of feature annotation.</text>
</comment>
<evidence type="ECO:0000256" key="8">
    <source>
        <dbReference type="HAMAP-Rule" id="MF_00100"/>
    </source>
</evidence>
<dbReference type="AlphaFoldDB" id="A0A1H0SVD0"/>
<dbReference type="FunFam" id="3.40.50.300:FF:000019">
    <property type="entry name" value="Translation initiation factor IF-2"/>
    <property type="match status" value="1"/>
</dbReference>
<dbReference type="STRING" id="405564.SAMN04487905_104191"/>
<dbReference type="RefSeq" id="WP_092600180.1">
    <property type="nucleotide sequence ID" value="NZ_FNJR01000004.1"/>
</dbReference>
<dbReference type="PRINTS" id="PR00315">
    <property type="entry name" value="ELONGATNFCT"/>
</dbReference>
<evidence type="ECO:0000313" key="12">
    <source>
        <dbReference type="EMBL" id="SDP45703.1"/>
    </source>
</evidence>
<feature type="compositionally biased region" description="Pro residues" evidence="10">
    <location>
        <begin position="329"/>
        <end position="342"/>
    </location>
</feature>
<dbReference type="Pfam" id="PF00009">
    <property type="entry name" value="GTP_EFTU"/>
    <property type="match status" value="1"/>
</dbReference>
<organism evidence="12 13">
    <name type="scientific">Actinopolyspora xinjiangensis</name>
    <dbReference type="NCBI Taxonomy" id="405564"/>
    <lineage>
        <taxon>Bacteria</taxon>
        <taxon>Bacillati</taxon>
        <taxon>Actinomycetota</taxon>
        <taxon>Actinomycetes</taxon>
        <taxon>Actinopolysporales</taxon>
        <taxon>Actinopolysporaceae</taxon>
        <taxon>Actinopolyspora</taxon>
    </lineage>
</organism>
<dbReference type="PANTHER" id="PTHR43381">
    <property type="entry name" value="TRANSLATION INITIATION FACTOR IF-2-RELATED"/>
    <property type="match status" value="1"/>
</dbReference>
<evidence type="ECO:0000256" key="2">
    <source>
        <dbReference type="ARBA" id="ARBA00020675"/>
    </source>
</evidence>
<dbReference type="PROSITE" id="PS51722">
    <property type="entry name" value="G_TR_2"/>
    <property type="match status" value="1"/>
</dbReference>
<feature type="binding site" evidence="8">
    <location>
        <begin position="678"/>
        <end position="681"/>
    </location>
    <ligand>
        <name>GTP</name>
        <dbReference type="ChEBI" id="CHEBI:37565"/>
    </ligand>
</feature>
<evidence type="ECO:0000256" key="10">
    <source>
        <dbReference type="SAM" id="MobiDB-lite"/>
    </source>
</evidence>
<dbReference type="GO" id="GO:0003743">
    <property type="term" value="F:translation initiation factor activity"/>
    <property type="evidence" value="ECO:0007669"/>
    <property type="project" value="UniProtKB-UniRule"/>
</dbReference>
<dbReference type="InterPro" id="IPR053905">
    <property type="entry name" value="EF-G-like_DII"/>
</dbReference>
<feature type="compositionally biased region" description="Pro residues" evidence="10">
    <location>
        <begin position="201"/>
        <end position="215"/>
    </location>
</feature>
<dbReference type="InterPro" id="IPR009000">
    <property type="entry name" value="Transl_B-barrel_sf"/>
</dbReference>
<dbReference type="Proteomes" id="UP000199497">
    <property type="component" value="Unassembled WGS sequence"/>
</dbReference>
<dbReference type="Pfam" id="PF22042">
    <property type="entry name" value="EF-G_D2"/>
    <property type="match status" value="1"/>
</dbReference>
<dbReference type="NCBIfam" id="TIGR00231">
    <property type="entry name" value="small_GTP"/>
    <property type="match status" value="1"/>
</dbReference>
<keyword evidence="8" id="KW-0963">Cytoplasm</keyword>
<comment type="subcellular location">
    <subcellularLocation>
        <location evidence="8">Cytoplasm</location>
    </subcellularLocation>
</comment>
<keyword evidence="4 8" id="KW-0547">Nucleotide-binding</keyword>